<dbReference type="SUPFAM" id="SSF51445">
    <property type="entry name" value="(Trans)glycosidases"/>
    <property type="match status" value="1"/>
</dbReference>
<evidence type="ECO:0000256" key="4">
    <source>
        <dbReference type="SAM" id="MobiDB-lite"/>
    </source>
</evidence>
<evidence type="ECO:0000256" key="2">
    <source>
        <dbReference type="ARBA" id="ARBA00022801"/>
    </source>
</evidence>
<dbReference type="AlphaFoldDB" id="B0RNG4"/>
<dbReference type="InterPro" id="IPR036908">
    <property type="entry name" value="RlpA-like_sf"/>
</dbReference>
<dbReference type="HOGENOM" id="CLU_020735_1_0_6"/>
<dbReference type="CDD" id="cd22272">
    <property type="entry name" value="DPBB_EXLX1-like"/>
    <property type="match status" value="1"/>
</dbReference>
<keyword evidence="3 6" id="KW-0326">Glycosidase</keyword>
<feature type="region of interest" description="Disordered" evidence="4">
    <location>
        <begin position="1"/>
        <end position="41"/>
    </location>
</feature>
<dbReference type="Gene3D" id="3.20.20.80">
    <property type="entry name" value="Glycosidases"/>
    <property type="match status" value="1"/>
</dbReference>
<evidence type="ECO:0000256" key="1">
    <source>
        <dbReference type="ARBA" id="ARBA00022729"/>
    </source>
</evidence>
<protein>
    <submittedName>
        <fullName evidence="6">Glycosidase</fullName>
        <ecNumber evidence="6">3.2.1.-</ecNumber>
    </submittedName>
</protein>
<dbReference type="SUPFAM" id="SSF49590">
    <property type="entry name" value="PHL pollen allergen"/>
    <property type="match status" value="1"/>
</dbReference>
<dbReference type="SUPFAM" id="SSF50685">
    <property type="entry name" value="Barwin-like endoglucanases"/>
    <property type="match status" value="1"/>
</dbReference>
<evidence type="ECO:0000259" key="5">
    <source>
        <dbReference type="Pfam" id="PF00150"/>
    </source>
</evidence>
<evidence type="ECO:0000313" key="7">
    <source>
        <dbReference type="Proteomes" id="UP000001188"/>
    </source>
</evidence>
<feature type="compositionally biased region" description="Low complexity" evidence="4">
    <location>
        <begin position="21"/>
        <end position="33"/>
    </location>
</feature>
<accession>B0RNG4</accession>
<evidence type="ECO:0000313" key="6">
    <source>
        <dbReference type="EMBL" id="CAP49999.1"/>
    </source>
</evidence>
<dbReference type="InterPro" id="IPR001547">
    <property type="entry name" value="Glyco_hydro_5"/>
</dbReference>
<organism evidence="6 7">
    <name type="scientific">Xanthomonas campestris pv. campestris (strain B100)</name>
    <dbReference type="NCBI Taxonomy" id="509169"/>
    <lineage>
        <taxon>Bacteria</taxon>
        <taxon>Pseudomonadati</taxon>
        <taxon>Pseudomonadota</taxon>
        <taxon>Gammaproteobacteria</taxon>
        <taxon>Lysobacterales</taxon>
        <taxon>Lysobacteraceae</taxon>
        <taxon>Xanthomonas</taxon>
    </lineage>
</organism>
<dbReference type="InterPro" id="IPR051477">
    <property type="entry name" value="Expansin_CellWall"/>
</dbReference>
<dbReference type="KEGG" id="xca:xcc-b100_0660"/>
<dbReference type="Gene3D" id="2.40.40.10">
    <property type="entry name" value="RlpA-like domain"/>
    <property type="match status" value="1"/>
</dbReference>
<dbReference type="Pfam" id="PF00150">
    <property type="entry name" value="Cellulase"/>
    <property type="match status" value="1"/>
</dbReference>
<reference evidence="6 7" key="1">
    <citation type="journal article" date="2008" name="J. Biotechnol.">
        <title>The genome of Xanthomonas campestris pv. campestris B100 and its use for the reconstruction of metabolic pathways involved in xanthan biosynthesis.</title>
        <authorList>
            <person name="Vorholter F.J."/>
            <person name="Schneiker S."/>
            <person name="Goesmann A."/>
            <person name="Krause L."/>
            <person name="Bekel T."/>
            <person name="Kaiser O."/>
            <person name="Linke B."/>
            <person name="Patschkowski T."/>
            <person name="Ruckert C."/>
            <person name="Schmid J."/>
            <person name="Sidhu V.K."/>
            <person name="Sieber V."/>
            <person name="Tauch A."/>
            <person name="Watt S.A."/>
            <person name="Weisshaar B."/>
            <person name="Becker A."/>
            <person name="Niehaus K."/>
            <person name="Puhler A."/>
        </authorList>
    </citation>
    <scope>NUCLEOTIDE SEQUENCE [LARGE SCALE GENOMIC DNA]</scope>
    <source>
        <strain evidence="6 7">B100</strain>
    </source>
</reference>
<dbReference type="NCBIfam" id="NF041144">
    <property type="entry name" value="expansin_EXLX1"/>
    <property type="match status" value="1"/>
</dbReference>
<keyword evidence="2 6" id="KW-0378">Hydrolase</keyword>
<dbReference type="Gene3D" id="2.60.40.760">
    <property type="entry name" value="Expansin, cellulose-binding-like domain"/>
    <property type="match status" value="1"/>
</dbReference>
<dbReference type="InterPro" id="IPR036749">
    <property type="entry name" value="Expansin_CBD_sf"/>
</dbReference>
<keyword evidence="1" id="KW-0732">Signal</keyword>
<proteinExistence type="predicted"/>
<dbReference type="EC" id="3.2.1.-" evidence="6"/>
<dbReference type="Proteomes" id="UP000001188">
    <property type="component" value="Chromosome"/>
</dbReference>
<gene>
    <name evidence="6" type="ORF">XCCB100_0660</name>
</gene>
<dbReference type="PANTHER" id="PTHR31836:SF21">
    <property type="entry name" value="EXPANSIN-LIKE PROTEIN 7"/>
    <property type="match status" value="1"/>
</dbReference>
<dbReference type="GO" id="GO:0000272">
    <property type="term" value="P:polysaccharide catabolic process"/>
    <property type="evidence" value="ECO:0007669"/>
    <property type="project" value="InterPro"/>
</dbReference>
<name>B0RNG4_XANCB</name>
<feature type="domain" description="Glycoside hydrolase family 5" evidence="5">
    <location>
        <begin position="108"/>
        <end position="294"/>
    </location>
</feature>
<dbReference type="InterPro" id="IPR017853">
    <property type="entry name" value="GH"/>
</dbReference>
<dbReference type="GO" id="GO:0004553">
    <property type="term" value="F:hydrolase activity, hydrolyzing O-glycosyl compounds"/>
    <property type="evidence" value="ECO:0007669"/>
    <property type="project" value="InterPro"/>
</dbReference>
<dbReference type="PANTHER" id="PTHR31836">
    <property type="match status" value="1"/>
</dbReference>
<sequence>MTSEQMPSLAERALHGTGSVAPRQAAQRPLRAADGQPGLWHAGTASRALPGSCALLSPPAQAASHATVHNTLQKTSMPSHIHFLIALATLIPVTAPAMQVSTQAPLVDATGQTLHIRGVTWPGFDRAGLAAVGMRNNTLAQLLDRMQASDINAVRVPVCAAVLQRAPVAAAEVAGDSTLRGLDSLQLLDAVVHAASQRGMQVMFAFADGGCDDRAPLLGAQQQAWTRGLVTLARRYGGNANVLGIDLGSSGYRNASWAGNAADQDWNRVASRAVARVLAQAPRWVVGVEGVGSNAVCSDPERKAPGSNLQPFACVPLDIARRHLVLMPKLAGPDRDTTDAFAAPGFAQALPAMWQRDFGQFAIDHAVVPVSLGGGLGDGDPRDPAWQTALSGYLANAGIRSAFLGSWETGNANNGGLLAPDGSPRADKLLILRHAWGRLPVMPAIATATGDSTKNASGKKPWNSTFTGTATVTGSGYSGGALLLDPIPSDAFITALNPVQLNFGGVKAALAGAYLQVNGPKGTTTVYVTDLYPEGASGGLDLSHNAFAAIGDMVQGRIPISWKVVRAPVTGNLQYRIKEGSSRWWAAIQVRNHAYPVVKLEVKQGSTWKNLQKMDYNHFLGEQLGNQPLTLRITDIRGKVLTDTLPRLPEDGSKPAYFEPGHVQFP</sequence>
<evidence type="ECO:0000256" key="3">
    <source>
        <dbReference type="ARBA" id="ARBA00023295"/>
    </source>
</evidence>
<dbReference type="EMBL" id="AM920689">
    <property type="protein sequence ID" value="CAP49999.1"/>
    <property type="molecule type" value="Genomic_DNA"/>
</dbReference>
<dbReference type="InterPro" id="IPR049818">
    <property type="entry name" value="Expansin_EXLX1-like"/>
</dbReference>